<dbReference type="EMBL" id="MK249210">
    <property type="protein sequence ID" value="QCQ85024.1"/>
    <property type="molecule type" value="Genomic_DNA"/>
</dbReference>
<accession>A0A4V1F5C7</accession>
<sequence>MQDGHKGRVPRYYAKKMLERHELEQGWKEHGYAARETGHKNLYEGTKYLQETENKEKIKTDKNHPDRLKAQEIIHEQKQKQKKREL</sequence>
<evidence type="ECO:0000313" key="3">
    <source>
        <dbReference type="EMBL" id="QCQ85024.1"/>
    </source>
</evidence>
<dbReference type="Proteomes" id="UP000323265">
    <property type="component" value="Segment"/>
</dbReference>
<organism evidence="2">
    <name type="scientific">Blackfly microvirus SF02</name>
    <dbReference type="NCBI Taxonomy" id="2576452"/>
    <lineage>
        <taxon>Viruses</taxon>
        <taxon>Monodnaviria</taxon>
        <taxon>Sangervirae</taxon>
        <taxon>Phixviricota</taxon>
        <taxon>Malgrandaviricetes</taxon>
        <taxon>Petitvirales</taxon>
        <taxon>Microviridae</taxon>
        <taxon>Microvirus</taxon>
    </lineage>
</organism>
<name>A0A4V1F5C7_9VIRU</name>
<reference evidence="2" key="1">
    <citation type="submission" date="2018-12" db="EMBL/GenBank/DDBJ databases">
        <title>Singled stranded DNA viruses identified in blackflies (Austrosimulium ungulatum) sampled in New Zealand.</title>
        <authorList>
            <person name="Kraberger S."/>
            <person name="Fontenele R.S."/>
            <person name="Schmidlin K."/>
            <person name="Walters M."/>
            <person name="Varsani A."/>
        </authorList>
    </citation>
    <scope>NUCLEOTIDE SEQUENCE [LARGE SCALE GENOMIC DNA]</scope>
    <source>
        <strain evidence="2">018</strain>
        <strain evidence="3">160</strain>
    </source>
</reference>
<protein>
    <submittedName>
        <fullName evidence="2">Uncharacterized protein</fullName>
    </submittedName>
</protein>
<evidence type="ECO:0000256" key="1">
    <source>
        <dbReference type="SAM" id="MobiDB-lite"/>
    </source>
</evidence>
<feature type="region of interest" description="Disordered" evidence="1">
    <location>
        <begin position="53"/>
        <end position="86"/>
    </location>
</feature>
<dbReference type="EMBL" id="MK249134">
    <property type="protein sequence ID" value="QCQ84603.1"/>
    <property type="molecule type" value="Genomic_DNA"/>
</dbReference>
<dbReference type="Proteomes" id="UP000322880">
    <property type="component" value="Segment"/>
</dbReference>
<proteinExistence type="predicted"/>
<evidence type="ECO:0000313" key="2">
    <source>
        <dbReference type="EMBL" id="QCQ84603.1"/>
    </source>
</evidence>